<dbReference type="Proteomes" id="UP001187682">
    <property type="component" value="Unassembled WGS sequence"/>
</dbReference>
<sequence length="284" mass="31227">MLSNPDNDAICISAIYITDAKVNTVWMGDVGHRCGMSWGLSQRDIGEKHSRPKCVRLDNDGTSGINAQAMSFHIPDMVANPDRLAQYNERPESLCSSTPRFSFWGDLLPDSAIPIFMPELEYEKDSTHGGLGRDKDIDRVIDSKGEFDKGVSMYLGGNAKRADSGGSVIPTGSRFSTGRKRRARSEHLHTLIVTPYIEHSARELCESDTSWGPDTVSLSEELFCDMETRGLFGLCNEATGVTTNCFDLATETLMLPQGGIPQPGVNIHARGLSVPKIYNSTSYW</sequence>
<comment type="caution">
    <text evidence="1">The sequence shown here is derived from an EMBL/GenBank/DDBJ whole genome shotgun (WGS) entry which is preliminary data.</text>
</comment>
<organism evidence="1 2">
    <name type="scientific">Cephalotrichum gorgonifer</name>
    <dbReference type="NCBI Taxonomy" id="2041049"/>
    <lineage>
        <taxon>Eukaryota</taxon>
        <taxon>Fungi</taxon>
        <taxon>Dikarya</taxon>
        <taxon>Ascomycota</taxon>
        <taxon>Pezizomycotina</taxon>
        <taxon>Sordariomycetes</taxon>
        <taxon>Hypocreomycetidae</taxon>
        <taxon>Microascales</taxon>
        <taxon>Microascaceae</taxon>
        <taxon>Cephalotrichum</taxon>
    </lineage>
</organism>
<evidence type="ECO:0000313" key="1">
    <source>
        <dbReference type="EMBL" id="SPO04621.1"/>
    </source>
</evidence>
<dbReference type="EMBL" id="ONZQ02000010">
    <property type="protein sequence ID" value="SPO04621.1"/>
    <property type="molecule type" value="Genomic_DNA"/>
</dbReference>
<gene>
    <name evidence="1" type="ORF">DNG_07306</name>
</gene>
<proteinExistence type="predicted"/>
<name>A0AAE8SXA0_9PEZI</name>
<dbReference type="AlphaFoldDB" id="A0AAE8SXA0"/>
<evidence type="ECO:0000313" key="2">
    <source>
        <dbReference type="Proteomes" id="UP001187682"/>
    </source>
</evidence>
<reference evidence="1" key="1">
    <citation type="submission" date="2018-03" db="EMBL/GenBank/DDBJ databases">
        <authorList>
            <person name="Guldener U."/>
        </authorList>
    </citation>
    <scope>NUCLEOTIDE SEQUENCE</scope>
</reference>
<accession>A0AAE8SXA0</accession>
<protein>
    <submittedName>
        <fullName evidence="1">Uncharacterized protein</fullName>
    </submittedName>
</protein>
<keyword evidence="2" id="KW-1185">Reference proteome</keyword>